<reference evidence="1 2" key="1">
    <citation type="journal article" date="2014" name="ISME J.">
        <title>Candidatus Competibacter-lineage genomes retrieved from metagenomes reveal functional metabolic diversity.</title>
        <authorList>
            <person name="McIlroy S.J."/>
            <person name="Albertsen M."/>
            <person name="Andresen E.K."/>
            <person name="Saunders A.M."/>
            <person name="Kristiansen R."/>
            <person name="Stokholm-Bjerregaard M."/>
            <person name="Nielsen K.L."/>
            <person name="Nielsen P.H."/>
        </authorList>
    </citation>
    <scope>NUCLEOTIDE SEQUENCE [LARGE SCALE GENOMIC DNA]</scope>
    <source>
        <strain evidence="1 2">Run_B_J11</strain>
    </source>
</reference>
<comment type="caution">
    <text evidence="1">The sequence shown here is derived from an EMBL/GenBank/DDBJ whole genome shotgun (WGS) entry which is preliminary data.</text>
</comment>
<accession>A0A7U7GAN2</accession>
<name>A0A7U7GAN2_9GAMM</name>
<protein>
    <submittedName>
        <fullName evidence="1">Uncharacterized protein</fullName>
    </submittedName>
</protein>
<dbReference type="OrthoDB" id="9130306at2"/>
<evidence type="ECO:0000313" key="2">
    <source>
        <dbReference type="Proteomes" id="UP000019184"/>
    </source>
</evidence>
<dbReference type="RefSeq" id="WP_034431937.1">
    <property type="nucleotide sequence ID" value="NZ_CBTK010000097.1"/>
</dbReference>
<organism evidence="1 2">
    <name type="scientific">Candidatus Contendobacter odensis Run_B_J11</name>
    <dbReference type="NCBI Taxonomy" id="1400861"/>
    <lineage>
        <taxon>Bacteria</taxon>
        <taxon>Pseudomonadati</taxon>
        <taxon>Pseudomonadota</taxon>
        <taxon>Gammaproteobacteria</taxon>
        <taxon>Candidatus Competibacteraceae</taxon>
        <taxon>Candidatus Contendibacter</taxon>
    </lineage>
</organism>
<sequence length="157" mass="18453">MKRRELQALQRVPDKRLEGCQFGPCRKGKLPKPLEKLGGERFKVTPLYEVNPTLRAVFIWKTAEVREQRALYGWLFQETPRGLVPLVRLDYHPSHKNLHLVLNCERDLDLTNRGLPGCKELALHEVDWDPDDASDRQQFVKVFCERLKIDLEQPWLL</sequence>
<dbReference type="AlphaFoldDB" id="A0A7U7GAN2"/>
<proteinExistence type="predicted"/>
<keyword evidence="2" id="KW-1185">Reference proteome</keyword>
<gene>
    <name evidence="1" type="ORF">BN874_1860020</name>
</gene>
<evidence type="ECO:0000313" key="1">
    <source>
        <dbReference type="EMBL" id="CDH44756.1"/>
    </source>
</evidence>
<dbReference type="Proteomes" id="UP000019184">
    <property type="component" value="Unassembled WGS sequence"/>
</dbReference>
<dbReference type="EMBL" id="CBTK010000097">
    <property type="protein sequence ID" value="CDH44756.1"/>
    <property type="molecule type" value="Genomic_DNA"/>
</dbReference>